<evidence type="ECO:0000256" key="1">
    <source>
        <dbReference type="ARBA" id="ARBA00022630"/>
    </source>
</evidence>
<dbReference type="PANTHER" id="PTHR43656:SF2">
    <property type="entry name" value="BINDING OXIDOREDUCTASE, PUTATIVE (AFU_ORTHOLOGUE AFUA_2G08260)-RELATED"/>
    <property type="match status" value="1"/>
</dbReference>
<feature type="domain" description="NADH:flavin oxidoreductase/NADH oxidase N-terminal" evidence="3">
    <location>
        <begin position="4"/>
        <end position="318"/>
    </location>
</feature>
<protein>
    <submittedName>
        <fullName evidence="4">Unannotated protein</fullName>
    </submittedName>
</protein>
<name>A0A6J6MKQ2_9ZZZZ</name>
<organism evidence="4">
    <name type="scientific">freshwater metagenome</name>
    <dbReference type="NCBI Taxonomy" id="449393"/>
    <lineage>
        <taxon>unclassified sequences</taxon>
        <taxon>metagenomes</taxon>
        <taxon>ecological metagenomes</taxon>
    </lineage>
</organism>
<dbReference type="Gene3D" id="3.20.20.70">
    <property type="entry name" value="Aldolase class I"/>
    <property type="match status" value="1"/>
</dbReference>
<evidence type="ECO:0000256" key="2">
    <source>
        <dbReference type="ARBA" id="ARBA00023002"/>
    </source>
</evidence>
<dbReference type="AlphaFoldDB" id="A0A6J6MKQ2"/>
<dbReference type="GO" id="GO:0016491">
    <property type="term" value="F:oxidoreductase activity"/>
    <property type="evidence" value="ECO:0007669"/>
    <property type="project" value="UniProtKB-KW"/>
</dbReference>
<dbReference type="PANTHER" id="PTHR43656">
    <property type="entry name" value="BINDING OXIDOREDUCTASE, PUTATIVE (AFU_ORTHOLOGUE AFUA_2G08260)-RELATED"/>
    <property type="match status" value="1"/>
</dbReference>
<dbReference type="CDD" id="cd02803">
    <property type="entry name" value="OYE_like_FMN_family"/>
    <property type="match status" value="1"/>
</dbReference>
<evidence type="ECO:0000313" key="4">
    <source>
        <dbReference type="EMBL" id="CAB4674810.1"/>
    </source>
</evidence>
<dbReference type="InterPro" id="IPR001155">
    <property type="entry name" value="OxRdtase_FMN_N"/>
</dbReference>
<dbReference type="InterPro" id="IPR013785">
    <property type="entry name" value="Aldolase_TIM"/>
</dbReference>
<dbReference type="EMBL" id="CAEZWV010000020">
    <property type="protein sequence ID" value="CAB4674810.1"/>
    <property type="molecule type" value="Genomic_DNA"/>
</dbReference>
<reference evidence="4" key="1">
    <citation type="submission" date="2020-05" db="EMBL/GenBank/DDBJ databases">
        <authorList>
            <person name="Chiriac C."/>
            <person name="Salcher M."/>
            <person name="Ghai R."/>
            <person name="Kavagutti S V."/>
        </authorList>
    </citation>
    <scope>NUCLEOTIDE SEQUENCE</scope>
</reference>
<evidence type="ECO:0000259" key="3">
    <source>
        <dbReference type="Pfam" id="PF00724"/>
    </source>
</evidence>
<proteinExistence type="predicted"/>
<keyword evidence="2" id="KW-0560">Oxidoreductase</keyword>
<keyword evidence="1" id="KW-0285">Flavoprotein</keyword>
<accession>A0A6J6MKQ2</accession>
<dbReference type="SUPFAM" id="SSF51395">
    <property type="entry name" value="FMN-linked oxidoreductases"/>
    <property type="match status" value="1"/>
</dbReference>
<dbReference type="Pfam" id="PF00724">
    <property type="entry name" value="Oxidored_FMN"/>
    <property type="match status" value="1"/>
</dbReference>
<dbReference type="InterPro" id="IPR051799">
    <property type="entry name" value="NADH_flavin_oxidoreductase"/>
</dbReference>
<sequence length="359" mass="39667">MSSLFDTVTFAHGPSLKNRFMLAPLTNSQSAADGVLSDEEYRWLTMRAEGGFGLTMTCASHVQAVGQGFPGQLGCFDDMHIPGLARLAEGIKQHDSLAIIQLHHAGRRSPKELIGTDPVSSSADEKMGARAMTTAEVEQVIEDFISAAIRAQKAGFQGVELHGAHDYLICQFLNEELNKRRDKFGGTLENRARVLFNVVAGIRDCCGEDFHIAVRLSPERFGMKTSDIVQVYKRLVKEGNVDMIDMSLWDCFKLGADEDFADRRLIDIFANLERGDVKLAVAGKLYSAEDMQKCIDAGADMVAVGRAAVTNHDFPLQTRNNPKFVMRELPVPRATLREEGLSDTFITYMGNWPGFVEAE</sequence>
<dbReference type="GO" id="GO:0010181">
    <property type="term" value="F:FMN binding"/>
    <property type="evidence" value="ECO:0007669"/>
    <property type="project" value="InterPro"/>
</dbReference>
<gene>
    <name evidence="4" type="ORF">UFOPK2295_01035</name>
</gene>